<sequence>MALAIAVAAGNVILYGLLGRFLAGRIGSASQARYAGLFLAIGFAIGSFGGHAGSEPETFLALRGTGYLLGIAVFAASLLHPRVQRLQRER</sequence>
<protein>
    <submittedName>
        <fullName evidence="2">Uncharacterized protein</fullName>
    </submittedName>
</protein>
<evidence type="ECO:0000313" key="2">
    <source>
        <dbReference type="EMBL" id="MCP3735175.1"/>
    </source>
</evidence>
<comment type="caution">
    <text evidence="2">The sequence shown here is derived from an EMBL/GenBank/DDBJ whole genome shotgun (WGS) entry which is preliminary data.</text>
</comment>
<dbReference type="RefSeq" id="WP_254289189.1">
    <property type="nucleotide sequence ID" value="NZ_JAMLDY010000010.1"/>
</dbReference>
<dbReference type="Proteomes" id="UP001139486">
    <property type="component" value="Unassembled WGS sequence"/>
</dbReference>
<feature type="transmembrane region" description="Helical" evidence="1">
    <location>
        <begin position="35"/>
        <end position="54"/>
    </location>
</feature>
<keyword evidence="1" id="KW-0472">Membrane</keyword>
<evidence type="ECO:0000256" key="1">
    <source>
        <dbReference type="SAM" id="Phobius"/>
    </source>
</evidence>
<proteinExistence type="predicted"/>
<accession>A0A9X2KQN7</accession>
<feature type="transmembrane region" description="Helical" evidence="1">
    <location>
        <begin position="6"/>
        <end position="23"/>
    </location>
</feature>
<keyword evidence="1" id="KW-0812">Transmembrane</keyword>
<dbReference type="AlphaFoldDB" id="A0A9X2KQN7"/>
<dbReference type="EMBL" id="JAMLDY010000010">
    <property type="protein sequence ID" value="MCP3735175.1"/>
    <property type="molecule type" value="Genomic_DNA"/>
</dbReference>
<keyword evidence="3" id="KW-1185">Reference proteome</keyword>
<gene>
    <name evidence="2" type="ORF">M9979_09870</name>
</gene>
<evidence type="ECO:0000313" key="3">
    <source>
        <dbReference type="Proteomes" id="UP001139486"/>
    </source>
</evidence>
<reference evidence="2" key="1">
    <citation type="submission" date="2022-05" db="EMBL/GenBank/DDBJ databases">
        <title>Sphingomonas sp. strain RP10 Genome sequencing and assembly.</title>
        <authorList>
            <person name="Kim I."/>
        </authorList>
    </citation>
    <scope>NUCLEOTIDE SEQUENCE</scope>
    <source>
        <strain evidence="2">RP10</strain>
    </source>
</reference>
<feature type="transmembrane region" description="Helical" evidence="1">
    <location>
        <begin position="60"/>
        <end position="80"/>
    </location>
</feature>
<organism evidence="2 3">
    <name type="scientific">Sphingomonas liriopis</name>
    <dbReference type="NCBI Taxonomy" id="2949094"/>
    <lineage>
        <taxon>Bacteria</taxon>
        <taxon>Pseudomonadati</taxon>
        <taxon>Pseudomonadota</taxon>
        <taxon>Alphaproteobacteria</taxon>
        <taxon>Sphingomonadales</taxon>
        <taxon>Sphingomonadaceae</taxon>
        <taxon>Sphingomonas</taxon>
    </lineage>
</organism>
<name>A0A9X2KQN7_9SPHN</name>
<keyword evidence="1" id="KW-1133">Transmembrane helix</keyword>